<gene>
    <name evidence="4" type="ordered locus">A2cp1_3539</name>
</gene>
<dbReference type="RefSeq" id="WP_015934658.1">
    <property type="nucleotide sequence ID" value="NC_011891.1"/>
</dbReference>
<dbReference type="AlphaFoldDB" id="B8J5K7"/>
<keyword evidence="1 2" id="KW-0732">Signal</keyword>
<dbReference type="PANTHER" id="PTHR35038">
    <property type="entry name" value="DISSIMILATORY SULFITE REDUCTASE SIRA"/>
    <property type="match status" value="1"/>
</dbReference>
<dbReference type="SUPFAM" id="SSF48695">
    <property type="entry name" value="Multiheme cytochromes"/>
    <property type="match status" value="1"/>
</dbReference>
<keyword evidence="5" id="KW-1185">Reference proteome</keyword>
<evidence type="ECO:0000259" key="3">
    <source>
        <dbReference type="Pfam" id="PF14522"/>
    </source>
</evidence>
<reference evidence="4" key="1">
    <citation type="submission" date="2009-01" db="EMBL/GenBank/DDBJ databases">
        <title>Complete sequence of Anaeromyxobacter dehalogenans 2CP-1.</title>
        <authorList>
            <consortium name="US DOE Joint Genome Institute"/>
            <person name="Lucas S."/>
            <person name="Copeland A."/>
            <person name="Lapidus A."/>
            <person name="Glavina del Rio T."/>
            <person name="Dalin E."/>
            <person name="Tice H."/>
            <person name="Bruce D."/>
            <person name="Goodwin L."/>
            <person name="Pitluck S."/>
            <person name="Saunders E."/>
            <person name="Brettin T."/>
            <person name="Detter J.C."/>
            <person name="Han C."/>
            <person name="Larimer F."/>
            <person name="Land M."/>
            <person name="Hauser L."/>
            <person name="Kyrpides N."/>
            <person name="Ovchinnikova G."/>
            <person name="Beliaev A.S."/>
            <person name="Richardson P."/>
        </authorList>
    </citation>
    <scope>NUCLEOTIDE SEQUENCE</scope>
    <source>
        <strain evidence="4">2CP-1</strain>
    </source>
</reference>
<dbReference type="PROSITE" id="PS51257">
    <property type="entry name" value="PROKAR_LIPOPROTEIN"/>
    <property type="match status" value="1"/>
</dbReference>
<dbReference type="EMBL" id="CP001359">
    <property type="protein sequence ID" value="ACL66869.1"/>
    <property type="molecule type" value="Genomic_DNA"/>
</dbReference>
<dbReference type="KEGG" id="acp:A2cp1_3539"/>
<feature type="chain" id="PRO_5002874692" description="Cytochrome c7-like domain-containing protein" evidence="2">
    <location>
        <begin position="27"/>
        <end position="344"/>
    </location>
</feature>
<dbReference type="HOGENOM" id="CLU_798417_0_0_7"/>
<name>B8J5K7_ANAD2</name>
<dbReference type="PANTHER" id="PTHR35038:SF6">
    <property type="entry name" value="SURFACE LOCALIZED DECAHEME CYTOCHROME C LIPOPROTEIN"/>
    <property type="match status" value="1"/>
</dbReference>
<evidence type="ECO:0000256" key="1">
    <source>
        <dbReference type="ARBA" id="ARBA00022729"/>
    </source>
</evidence>
<evidence type="ECO:0000313" key="5">
    <source>
        <dbReference type="Proteomes" id="UP000007089"/>
    </source>
</evidence>
<dbReference type="Proteomes" id="UP000007089">
    <property type="component" value="Chromosome"/>
</dbReference>
<protein>
    <recommendedName>
        <fullName evidence="3">Cytochrome c7-like domain-containing protein</fullName>
    </recommendedName>
</protein>
<dbReference type="GO" id="GO:0016491">
    <property type="term" value="F:oxidoreductase activity"/>
    <property type="evidence" value="ECO:0007669"/>
    <property type="project" value="TreeGrafter"/>
</dbReference>
<organism evidence="4 5">
    <name type="scientific">Anaeromyxobacter dehalogenans (strain ATCC BAA-258 / DSM 21875 / 2CP-1)</name>
    <dbReference type="NCBI Taxonomy" id="455488"/>
    <lineage>
        <taxon>Bacteria</taxon>
        <taxon>Pseudomonadati</taxon>
        <taxon>Myxococcota</taxon>
        <taxon>Myxococcia</taxon>
        <taxon>Myxococcales</taxon>
        <taxon>Cystobacterineae</taxon>
        <taxon>Anaeromyxobacteraceae</taxon>
        <taxon>Anaeromyxobacter</taxon>
    </lineage>
</organism>
<dbReference type="InterPro" id="IPR036280">
    <property type="entry name" value="Multihaem_cyt_sf"/>
</dbReference>
<accession>B8J5K7</accession>
<sequence length="344" mass="36913">MNRIVPVIAAALLAACGAKSSKTVTAAAAEQPAVEFTHEAHIMAEVACLDCHSGIDKATRLEPKRHVSVSCSDCHDDARGQVKVPERVKQVRFTFSHQDHLAKVKDCKTCHQALPEPGDKEIKAPPMAACTSCHNHQMDFAQAKCTPCHTDLKGFVPESAFAHTGDWLRTHGNSSRTSAQTCAACHDQTYCATCHASQTTPALPSSIFPEEVKRDFIHRGDYVSRHMIEAGANPASCRRCHGSPFCDSCHTQQNLTMKSLTPFPVHPAGWASDKASGHFHGDAARRDITSCAGCHDNGASAVCVACHQVGGLATKSPHPKSFARKHDAGDRRSNAMCAACHHGA</sequence>
<evidence type="ECO:0000313" key="4">
    <source>
        <dbReference type="EMBL" id="ACL66869.1"/>
    </source>
</evidence>
<evidence type="ECO:0000256" key="2">
    <source>
        <dbReference type="SAM" id="SignalP"/>
    </source>
</evidence>
<dbReference type="InterPro" id="IPR029467">
    <property type="entry name" value="Cyt_c7-like"/>
</dbReference>
<feature type="signal peptide" evidence="2">
    <location>
        <begin position="1"/>
        <end position="26"/>
    </location>
</feature>
<feature type="domain" description="Cytochrome c7-like" evidence="3">
    <location>
        <begin position="34"/>
        <end position="80"/>
    </location>
</feature>
<dbReference type="Gene3D" id="3.90.10.10">
    <property type="entry name" value="Cytochrome C3"/>
    <property type="match status" value="2"/>
</dbReference>
<dbReference type="Pfam" id="PF14522">
    <property type="entry name" value="Cytochrome_C7"/>
    <property type="match status" value="2"/>
</dbReference>
<proteinExistence type="predicted"/>
<dbReference type="InterPro" id="IPR051829">
    <property type="entry name" value="Multiheme_Cytochr_ET"/>
</dbReference>
<feature type="domain" description="Cytochrome c7-like" evidence="3">
    <location>
        <begin position="94"/>
        <end position="150"/>
    </location>
</feature>